<proteinExistence type="predicted"/>
<reference evidence="1" key="1">
    <citation type="submission" date="2023-10" db="EMBL/GenBank/DDBJ databases">
        <authorList>
            <person name="Rodriguez Cubillos JULIANA M."/>
            <person name="De Vega J."/>
        </authorList>
    </citation>
    <scope>NUCLEOTIDE SEQUENCE</scope>
</reference>
<dbReference type="Proteomes" id="UP001177021">
    <property type="component" value="Unassembled WGS sequence"/>
</dbReference>
<evidence type="ECO:0000313" key="1">
    <source>
        <dbReference type="EMBL" id="CAJ2659844.1"/>
    </source>
</evidence>
<organism evidence="1 2">
    <name type="scientific">Trifolium pratense</name>
    <name type="common">Red clover</name>
    <dbReference type="NCBI Taxonomy" id="57577"/>
    <lineage>
        <taxon>Eukaryota</taxon>
        <taxon>Viridiplantae</taxon>
        <taxon>Streptophyta</taxon>
        <taxon>Embryophyta</taxon>
        <taxon>Tracheophyta</taxon>
        <taxon>Spermatophyta</taxon>
        <taxon>Magnoliopsida</taxon>
        <taxon>eudicotyledons</taxon>
        <taxon>Gunneridae</taxon>
        <taxon>Pentapetalae</taxon>
        <taxon>rosids</taxon>
        <taxon>fabids</taxon>
        <taxon>Fabales</taxon>
        <taxon>Fabaceae</taxon>
        <taxon>Papilionoideae</taxon>
        <taxon>50 kb inversion clade</taxon>
        <taxon>NPAAA clade</taxon>
        <taxon>Hologalegina</taxon>
        <taxon>IRL clade</taxon>
        <taxon>Trifolieae</taxon>
        <taxon>Trifolium</taxon>
    </lineage>
</organism>
<comment type="caution">
    <text evidence="1">The sequence shown here is derived from an EMBL/GenBank/DDBJ whole genome shotgun (WGS) entry which is preliminary data.</text>
</comment>
<evidence type="ECO:0000313" key="2">
    <source>
        <dbReference type="Proteomes" id="UP001177021"/>
    </source>
</evidence>
<accession>A0ACB0KU81</accession>
<gene>
    <name evidence="1" type="ORF">MILVUS5_LOCUS25920</name>
</gene>
<name>A0ACB0KU81_TRIPR</name>
<protein>
    <submittedName>
        <fullName evidence="1">Uncharacterized protein</fullName>
    </submittedName>
</protein>
<sequence length="60" mass="6771">MLAVMITARIKSIFVVALAMAIVVGALIKTVKLMYGWINCPTPIHMKKHVYELLNKNFII</sequence>
<dbReference type="EMBL" id="CASHSV030000311">
    <property type="protein sequence ID" value="CAJ2659844.1"/>
    <property type="molecule type" value="Genomic_DNA"/>
</dbReference>
<keyword evidence="2" id="KW-1185">Reference proteome</keyword>